<dbReference type="InterPro" id="IPR007476">
    <property type="entry name" value="RdgC"/>
</dbReference>
<keyword evidence="4 6" id="KW-0963">Cytoplasm</keyword>
<dbReference type="GO" id="GO:0043590">
    <property type="term" value="C:bacterial nucleoid"/>
    <property type="evidence" value="ECO:0007669"/>
    <property type="project" value="TreeGrafter"/>
</dbReference>
<dbReference type="GO" id="GO:0006310">
    <property type="term" value="P:DNA recombination"/>
    <property type="evidence" value="ECO:0007669"/>
    <property type="project" value="UniProtKB-UniRule"/>
</dbReference>
<dbReference type="NCBIfam" id="NF001462">
    <property type="entry name" value="PRK00321.1-3"/>
    <property type="match status" value="1"/>
</dbReference>
<evidence type="ECO:0000256" key="4">
    <source>
        <dbReference type="ARBA" id="ARBA00022490"/>
    </source>
</evidence>
<keyword evidence="8" id="KW-1185">Reference proteome</keyword>
<evidence type="ECO:0000256" key="3">
    <source>
        <dbReference type="ARBA" id="ARBA00022296"/>
    </source>
</evidence>
<dbReference type="AlphaFoldDB" id="A0A7X0JVF8"/>
<keyword evidence="5 6" id="KW-0233">DNA recombination</keyword>
<comment type="caution">
    <text evidence="7">The sequence shown here is derived from an EMBL/GenBank/DDBJ whole genome shotgun (WGS) entry which is preliminary data.</text>
</comment>
<sequence>MWFKNCLFYRLSEDLNWDEDSLASQLEKQKFSPCGKREPSKYGWVSPLGQEHEQLQHWSNGCFMICARKEEKILPAAVIKDKLLEKVQLIEAREDRKVYRKEQQSMKEDIVHDCLPQAFTRSQRTFAFIDTRNHWLYIDASSHGKAEALINLLRETIGSLPLTLPQVQESPAVIMSQWLRAEDVPHDIVLGNECELREFGEEGSILRCKNQDLLSDEISQHLDAGKQVVKLALNWQDSVQMMLGDDLSLKRLKFSDKLINEGEEAGDADPIARFDADFSLLSAEFARLTPSLLDWFGGRRADPI</sequence>
<evidence type="ECO:0000256" key="2">
    <source>
        <dbReference type="ARBA" id="ARBA00008657"/>
    </source>
</evidence>
<reference evidence="7 8" key="1">
    <citation type="submission" date="2020-08" db="EMBL/GenBank/DDBJ databases">
        <title>Genomic Encyclopedia of Type Strains, Phase IV (KMG-IV): sequencing the most valuable type-strain genomes for metagenomic binning, comparative biology and taxonomic classification.</title>
        <authorList>
            <person name="Goeker M."/>
        </authorList>
    </citation>
    <scope>NUCLEOTIDE SEQUENCE [LARGE SCALE GENOMIC DNA]</scope>
    <source>
        <strain evidence="7 8">DSM 22368</strain>
    </source>
</reference>
<comment type="function">
    <text evidence="6">May be involved in recombination.</text>
</comment>
<dbReference type="Proteomes" id="UP000528457">
    <property type="component" value="Unassembled WGS sequence"/>
</dbReference>
<dbReference type="FunCoup" id="A0A7X0JVF8">
    <property type="interactions" value="117"/>
</dbReference>
<dbReference type="Pfam" id="PF04381">
    <property type="entry name" value="RdgC"/>
    <property type="match status" value="1"/>
</dbReference>
<evidence type="ECO:0000256" key="6">
    <source>
        <dbReference type="HAMAP-Rule" id="MF_00194"/>
    </source>
</evidence>
<dbReference type="PANTHER" id="PTHR38103">
    <property type="entry name" value="RECOMBINATION-ASSOCIATED PROTEIN RDGC"/>
    <property type="match status" value="1"/>
</dbReference>
<comment type="similarity">
    <text evidence="2 6">Belongs to the RdgC family.</text>
</comment>
<dbReference type="GO" id="GO:0000018">
    <property type="term" value="P:regulation of DNA recombination"/>
    <property type="evidence" value="ECO:0007669"/>
    <property type="project" value="TreeGrafter"/>
</dbReference>
<proteinExistence type="inferred from homology"/>
<comment type="subcellular location">
    <subcellularLocation>
        <location evidence="1 6">Cytoplasm</location>
        <location evidence="1 6">Nucleoid</location>
    </subcellularLocation>
</comment>
<evidence type="ECO:0000256" key="1">
    <source>
        <dbReference type="ARBA" id="ARBA00004453"/>
    </source>
</evidence>
<dbReference type="InParanoid" id="A0A7X0JVF8"/>
<gene>
    <name evidence="6" type="primary">rdgC</name>
    <name evidence="7" type="ORF">HNR48_002758</name>
</gene>
<dbReference type="PANTHER" id="PTHR38103:SF1">
    <property type="entry name" value="RECOMBINATION-ASSOCIATED PROTEIN RDGC"/>
    <property type="match status" value="1"/>
</dbReference>
<name>A0A7X0JVF8_9GAMM</name>
<protein>
    <recommendedName>
        <fullName evidence="3 6">Recombination-associated protein RdgC</fullName>
    </recommendedName>
</protein>
<dbReference type="EMBL" id="JACHHT010000002">
    <property type="protein sequence ID" value="MBB6522473.1"/>
    <property type="molecule type" value="Genomic_DNA"/>
</dbReference>
<dbReference type="GO" id="GO:0005737">
    <property type="term" value="C:cytoplasm"/>
    <property type="evidence" value="ECO:0007669"/>
    <property type="project" value="UniProtKB-UniRule"/>
</dbReference>
<dbReference type="HAMAP" id="MF_00194">
    <property type="entry name" value="RdgC"/>
    <property type="match status" value="1"/>
</dbReference>
<dbReference type="RefSeq" id="WP_166845824.1">
    <property type="nucleotide sequence ID" value="NZ_JAAONY010000002.1"/>
</dbReference>
<evidence type="ECO:0000313" key="7">
    <source>
        <dbReference type="EMBL" id="MBB6522473.1"/>
    </source>
</evidence>
<evidence type="ECO:0000256" key="5">
    <source>
        <dbReference type="ARBA" id="ARBA00023172"/>
    </source>
</evidence>
<dbReference type="NCBIfam" id="NF001464">
    <property type="entry name" value="PRK00321.1-5"/>
    <property type="match status" value="1"/>
</dbReference>
<dbReference type="GO" id="GO:0003690">
    <property type="term" value="F:double-stranded DNA binding"/>
    <property type="evidence" value="ECO:0007669"/>
    <property type="project" value="TreeGrafter"/>
</dbReference>
<evidence type="ECO:0000313" key="8">
    <source>
        <dbReference type="Proteomes" id="UP000528457"/>
    </source>
</evidence>
<accession>A0A7X0JVF8</accession>
<organism evidence="7 8">
    <name type="scientific">Pseudoteredinibacter isoporae</name>
    <dbReference type="NCBI Taxonomy" id="570281"/>
    <lineage>
        <taxon>Bacteria</taxon>
        <taxon>Pseudomonadati</taxon>
        <taxon>Pseudomonadota</taxon>
        <taxon>Gammaproteobacteria</taxon>
        <taxon>Cellvibrionales</taxon>
        <taxon>Cellvibrionaceae</taxon>
        <taxon>Pseudoteredinibacter</taxon>
    </lineage>
</organism>